<evidence type="ECO:0000256" key="8">
    <source>
        <dbReference type="ARBA" id="ARBA00023012"/>
    </source>
</evidence>
<evidence type="ECO:0000256" key="4">
    <source>
        <dbReference type="ARBA" id="ARBA00022679"/>
    </source>
</evidence>
<organism evidence="11 12">
    <name type="scientific">Streptomyces polyasparticus</name>
    <dbReference type="NCBI Taxonomy" id="2767826"/>
    <lineage>
        <taxon>Bacteria</taxon>
        <taxon>Bacillati</taxon>
        <taxon>Actinomycetota</taxon>
        <taxon>Actinomycetes</taxon>
        <taxon>Kitasatosporales</taxon>
        <taxon>Streptomycetaceae</taxon>
        <taxon>Streptomyces</taxon>
    </lineage>
</organism>
<dbReference type="Gene3D" id="3.30.565.10">
    <property type="entry name" value="Histidine kinase-like ATPase, C-terminal domain"/>
    <property type="match status" value="1"/>
</dbReference>
<proteinExistence type="predicted"/>
<dbReference type="SUPFAM" id="SSF55874">
    <property type="entry name" value="ATPase domain of HSP90 chaperone/DNA topoisomerase II/histidine kinase"/>
    <property type="match status" value="1"/>
</dbReference>
<reference evidence="11 12" key="1">
    <citation type="submission" date="2020-08" db="EMBL/GenBank/DDBJ databases">
        <title>Genemic of Streptomyces polyaspartic.</title>
        <authorList>
            <person name="Liu W."/>
        </authorList>
    </citation>
    <scope>NUCLEOTIDE SEQUENCE [LARGE SCALE GENOMIC DNA]</scope>
    <source>
        <strain evidence="11 12">TRM66268-LWL</strain>
    </source>
</reference>
<evidence type="ECO:0000256" key="1">
    <source>
        <dbReference type="ARBA" id="ARBA00000085"/>
    </source>
</evidence>
<dbReference type="Pfam" id="PF07730">
    <property type="entry name" value="HisKA_3"/>
    <property type="match status" value="1"/>
</dbReference>
<dbReference type="InterPro" id="IPR011712">
    <property type="entry name" value="Sig_transdc_His_kin_sub3_dim/P"/>
</dbReference>
<feature type="transmembrane region" description="Helical" evidence="9">
    <location>
        <begin position="107"/>
        <end position="124"/>
    </location>
</feature>
<feature type="transmembrane region" description="Helical" evidence="9">
    <location>
        <begin position="52"/>
        <end position="70"/>
    </location>
</feature>
<sequence>MNASAMRKPLVISPLDSLRGGDPRLIDIGAALLSMALTLLAVQSSYASGLVMGYALSMALGAACSLTMLIRRRLPELAALAGIVASLVSNDTTLLIFNSWALARYGLWHRVAALTTLVAGYFLTRPLVGMSIVSSEVLYHGVSDVLIPALVGAVLRRQEQLNRIATNQIQRVRGSVDQAAQFAVLEERTRIAFDMHDGIGHSIAVVSLQAAAIKVNAGNPEKVRQGAEIVEETARTVMAELREILDMLRSHPRDGGLPSRLPEAGYASFINSLARNMTAVGVEANCSVVGTPVPLSRETQSLLYRTGQEGLTNAVKHAPGAPISIRLAFHPRHVALAIENGRPRDEGLSLGSGRAGLSGLRARVQAYGGTLDASPLPRGGFLLQANLPLSPRTADTARGSRS</sequence>
<dbReference type="Gene3D" id="1.20.5.1930">
    <property type="match status" value="1"/>
</dbReference>
<dbReference type="EC" id="2.7.13.3" evidence="2"/>
<keyword evidence="9" id="KW-0472">Membrane</keyword>
<dbReference type="PANTHER" id="PTHR24421">
    <property type="entry name" value="NITRATE/NITRITE SENSOR PROTEIN NARX-RELATED"/>
    <property type="match status" value="1"/>
</dbReference>
<comment type="catalytic activity">
    <reaction evidence="1">
        <text>ATP + protein L-histidine = ADP + protein N-phospho-L-histidine.</text>
        <dbReference type="EC" id="2.7.13.3"/>
    </reaction>
</comment>
<evidence type="ECO:0000256" key="6">
    <source>
        <dbReference type="ARBA" id="ARBA00022777"/>
    </source>
</evidence>
<dbReference type="EMBL" id="JACTVJ010000050">
    <property type="protein sequence ID" value="MBC9719588.1"/>
    <property type="molecule type" value="Genomic_DNA"/>
</dbReference>
<dbReference type="InterPro" id="IPR050482">
    <property type="entry name" value="Sensor_HK_TwoCompSys"/>
</dbReference>
<evidence type="ECO:0000256" key="2">
    <source>
        <dbReference type="ARBA" id="ARBA00012438"/>
    </source>
</evidence>
<evidence type="ECO:0000256" key="5">
    <source>
        <dbReference type="ARBA" id="ARBA00022741"/>
    </source>
</evidence>
<keyword evidence="7" id="KW-0067">ATP-binding</keyword>
<evidence type="ECO:0000259" key="10">
    <source>
        <dbReference type="Pfam" id="PF07730"/>
    </source>
</evidence>
<feature type="transmembrane region" description="Helical" evidence="9">
    <location>
        <begin position="77"/>
        <end position="101"/>
    </location>
</feature>
<accession>A0ABR7SZ93</accession>
<gene>
    <name evidence="11" type="ORF">H9Y04_44605</name>
</gene>
<keyword evidence="8" id="KW-0902">Two-component regulatory system</keyword>
<evidence type="ECO:0000313" key="12">
    <source>
        <dbReference type="Proteomes" id="UP000642284"/>
    </source>
</evidence>
<keyword evidence="4" id="KW-0808">Transferase</keyword>
<keyword evidence="12" id="KW-1185">Reference proteome</keyword>
<dbReference type="PANTHER" id="PTHR24421:SF10">
    <property type="entry name" value="NITRATE_NITRITE SENSOR PROTEIN NARQ"/>
    <property type="match status" value="1"/>
</dbReference>
<dbReference type="Proteomes" id="UP000642284">
    <property type="component" value="Unassembled WGS sequence"/>
</dbReference>
<keyword evidence="3" id="KW-0597">Phosphoprotein</keyword>
<feature type="domain" description="Signal transduction histidine kinase subgroup 3 dimerisation and phosphoacceptor" evidence="10">
    <location>
        <begin position="187"/>
        <end position="250"/>
    </location>
</feature>
<keyword evidence="9" id="KW-1133">Transmembrane helix</keyword>
<evidence type="ECO:0000256" key="3">
    <source>
        <dbReference type="ARBA" id="ARBA00022553"/>
    </source>
</evidence>
<protein>
    <recommendedName>
        <fullName evidence="2">histidine kinase</fullName>
        <ecNumber evidence="2">2.7.13.3</ecNumber>
    </recommendedName>
</protein>
<comment type="caution">
    <text evidence="11">The sequence shown here is derived from an EMBL/GenBank/DDBJ whole genome shotgun (WGS) entry which is preliminary data.</text>
</comment>
<keyword evidence="9" id="KW-0812">Transmembrane</keyword>
<dbReference type="RefSeq" id="WP_187819989.1">
    <property type="nucleotide sequence ID" value="NZ_JACTVJ010000050.1"/>
</dbReference>
<dbReference type="CDD" id="cd16917">
    <property type="entry name" value="HATPase_UhpB-NarQ-NarX-like"/>
    <property type="match status" value="1"/>
</dbReference>
<keyword evidence="5" id="KW-0547">Nucleotide-binding</keyword>
<keyword evidence="6" id="KW-0418">Kinase</keyword>
<evidence type="ECO:0000256" key="9">
    <source>
        <dbReference type="SAM" id="Phobius"/>
    </source>
</evidence>
<dbReference type="InterPro" id="IPR036890">
    <property type="entry name" value="HATPase_C_sf"/>
</dbReference>
<evidence type="ECO:0000313" key="11">
    <source>
        <dbReference type="EMBL" id="MBC9719588.1"/>
    </source>
</evidence>
<name>A0ABR7SZ93_9ACTN</name>
<evidence type="ECO:0000256" key="7">
    <source>
        <dbReference type="ARBA" id="ARBA00022840"/>
    </source>
</evidence>